<comment type="caution">
    <text evidence="2">The sequence shown here is derived from an EMBL/GenBank/DDBJ whole genome shotgun (WGS) entry which is preliminary data.</text>
</comment>
<evidence type="ECO:0000256" key="1">
    <source>
        <dbReference type="SAM" id="Phobius"/>
    </source>
</evidence>
<dbReference type="Proteomes" id="UP000662074">
    <property type="component" value="Unassembled WGS sequence"/>
</dbReference>
<keyword evidence="1" id="KW-1133">Transmembrane helix</keyword>
<reference evidence="2" key="1">
    <citation type="journal article" date="2014" name="Int. J. Syst. Evol. Microbiol.">
        <title>Complete genome sequence of Corynebacterium casei LMG S-19264T (=DSM 44701T), isolated from a smear-ripened cheese.</title>
        <authorList>
            <consortium name="US DOE Joint Genome Institute (JGI-PGF)"/>
            <person name="Walter F."/>
            <person name="Albersmeier A."/>
            <person name="Kalinowski J."/>
            <person name="Ruckert C."/>
        </authorList>
    </citation>
    <scope>NUCLEOTIDE SEQUENCE</scope>
    <source>
        <strain evidence="2">CCM 8711</strain>
    </source>
</reference>
<name>A0A917JDE7_9SPHI</name>
<proteinExistence type="predicted"/>
<keyword evidence="1" id="KW-0472">Membrane</keyword>
<reference evidence="2" key="2">
    <citation type="submission" date="2020-09" db="EMBL/GenBank/DDBJ databases">
        <authorList>
            <person name="Sun Q."/>
            <person name="Sedlacek I."/>
        </authorList>
    </citation>
    <scope>NUCLEOTIDE SEQUENCE</scope>
    <source>
        <strain evidence="2">CCM 8711</strain>
    </source>
</reference>
<keyword evidence="1" id="KW-0812">Transmembrane</keyword>
<dbReference type="AlphaFoldDB" id="A0A917JDE7"/>
<keyword evidence="3" id="KW-1185">Reference proteome</keyword>
<accession>A0A917JDE7</accession>
<gene>
    <name evidence="2" type="ORF">GCM10011425_36220</name>
</gene>
<dbReference type="EMBL" id="BMDO01000013">
    <property type="protein sequence ID" value="GGI52410.1"/>
    <property type="molecule type" value="Genomic_DNA"/>
</dbReference>
<evidence type="ECO:0000313" key="2">
    <source>
        <dbReference type="EMBL" id="GGI52410.1"/>
    </source>
</evidence>
<evidence type="ECO:0000313" key="3">
    <source>
        <dbReference type="Proteomes" id="UP000662074"/>
    </source>
</evidence>
<feature type="transmembrane region" description="Helical" evidence="1">
    <location>
        <begin position="34"/>
        <end position="58"/>
    </location>
</feature>
<protein>
    <submittedName>
        <fullName evidence="2">Uncharacterized protein</fullName>
    </submittedName>
</protein>
<sequence length="86" mass="9453">MEICFIASFLSSYVVIEAITGTLYKDDYVVNRGSIRGWSCAQLICYVLSLIIFITGILNTATVVKTPVDGIKTDSVKNQTINIKTT</sequence>
<organism evidence="2 3">
    <name type="scientific">Mucilaginibacter galii</name>
    <dbReference type="NCBI Taxonomy" id="2005073"/>
    <lineage>
        <taxon>Bacteria</taxon>
        <taxon>Pseudomonadati</taxon>
        <taxon>Bacteroidota</taxon>
        <taxon>Sphingobacteriia</taxon>
        <taxon>Sphingobacteriales</taxon>
        <taxon>Sphingobacteriaceae</taxon>
        <taxon>Mucilaginibacter</taxon>
    </lineage>
</organism>